<dbReference type="HOGENOM" id="CLU_3335910_0_0_1"/>
<reference evidence="1 2" key="1">
    <citation type="journal article" date="2010" name="Nature">
        <title>Perigord black truffle genome uncovers evolutionary origins and mechanisms of symbiosis.</title>
        <authorList>
            <person name="Martin F."/>
            <person name="Kohler A."/>
            <person name="Murat C."/>
            <person name="Balestrini R."/>
            <person name="Coutinho P.M."/>
            <person name="Jaillon O."/>
            <person name="Montanini B."/>
            <person name="Morin E."/>
            <person name="Noel B."/>
            <person name="Percudani R."/>
            <person name="Porcel B."/>
            <person name="Rubini A."/>
            <person name="Amicucci A."/>
            <person name="Amselem J."/>
            <person name="Anthouard V."/>
            <person name="Arcioni S."/>
            <person name="Artiguenave F."/>
            <person name="Aury J.M."/>
            <person name="Ballario P."/>
            <person name="Bolchi A."/>
            <person name="Brenna A."/>
            <person name="Brun A."/>
            <person name="Buee M."/>
            <person name="Cantarel B."/>
            <person name="Chevalier G."/>
            <person name="Couloux A."/>
            <person name="Da Silva C."/>
            <person name="Denoeud F."/>
            <person name="Duplessis S."/>
            <person name="Ghignone S."/>
            <person name="Hilselberger B."/>
            <person name="Iotti M."/>
            <person name="Marcais B."/>
            <person name="Mello A."/>
            <person name="Miranda M."/>
            <person name="Pacioni G."/>
            <person name="Quesneville H."/>
            <person name="Riccioni C."/>
            <person name="Ruotolo R."/>
            <person name="Splivallo R."/>
            <person name="Stocchi V."/>
            <person name="Tisserant E."/>
            <person name="Viscomi A.R."/>
            <person name="Zambonelli A."/>
            <person name="Zampieri E."/>
            <person name="Henrissat B."/>
            <person name="Lebrun M.H."/>
            <person name="Paolocci F."/>
            <person name="Bonfante P."/>
            <person name="Ottonello S."/>
            <person name="Wincker P."/>
        </authorList>
    </citation>
    <scope>NUCLEOTIDE SEQUENCE [LARGE SCALE GENOMIC DNA]</scope>
    <source>
        <strain evidence="1 2">Mel28</strain>
    </source>
</reference>
<gene>
    <name evidence="1" type="ORF">GSTUM_00008659001</name>
</gene>
<dbReference type="GeneID" id="9185640"/>
<dbReference type="Proteomes" id="UP000006911">
    <property type="component" value="Unassembled WGS sequence"/>
</dbReference>
<dbReference type="KEGG" id="tml:GSTUM_00008659001"/>
<dbReference type="EMBL" id="FN430328">
    <property type="protein sequence ID" value="CAZ84422.1"/>
    <property type="molecule type" value="Genomic_DNA"/>
</dbReference>
<sequence>MVMVGDEAMCLQCAIENSREPFFFLELSLIKRGFSGRL</sequence>
<protein>
    <submittedName>
        <fullName evidence="1">(Perigord truffle) hypothetical protein</fullName>
    </submittedName>
</protein>
<keyword evidence="2" id="KW-1185">Reference proteome</keyword>
<dbReference type="AlphaFoldDB" id="D5GIS9"/>
<evidence type="ECO:0000313" key="1">
    <source>
        <dbReference type="EMBL" id="CAZ84422.1"/>
    </source>
</evidence>
<name>D5GIS9_TUBMM</name>
<accession>D5GIS9</accession>
<dbReference type="RefSeq" id="XP_002840231.1">
    <property type="nucleotide sequence ID" value="XM_002840185.1"/>
</dbReference>
<dbReference type="InParanoid" id="D5GIS9"/>
<proteinExistence type="predicted"/>
<organism evidence="1 2">
    <name type="scientific">Tuber melanosporum (strain Mel28)</name>
    <name type="common">Perigord black truffle</name>
    <dbReference type="NCBI Taxonomy" id="656061"/>
    <lineage>
        <taxon>Eukaryota</taxon>
        <taxon>Fungi</taxon>
        <taxon>Dikarya</taxon>
        <taxon>Ascomycota</taxon>
        <taxon>Pezizomycotina</taxon>
        <taxon>Pezizomycetes</taxon>
        <taxon>Pezizales</taxon>
        <taxon>Tuberaceae</taxon>
        <taxon>Tuber</taxon>
    </lineage>
</organism>
<evidence type="ECO:0000313" key="2">
    <source>
        <dbReference type="Proteomes" id="UP000006911"/>
    </source>
</evidence>